<evidence type="ECO:0000256" key="4">
    <source>
        <dbReference type="ARBA" id="ARBA00022692"/>
    </source>
</evidence>
<keyword evidence="3" id="KW-1003">Cell membrane</keyword>
<keyword evidence="11" id="KW-1185">Reference proteome</keyword>
<dbReference type="EMBL" id="CP107716">
    <property type="protein sequence ID" value="UYQ73123.1"/>
    <property type="molecule type" value="Genomic_DNA"/>
</dbReference>
<accession>A0ABY6ISF5</accession>
<evidence type="ECO:0000313" key="10">
    <source>
        <dbReference type="EMBL" id="UYQ73566.1"/>
    </source>
</evidence>
<keyword evidence="6 7" id="KW-0472">Membrane</keyword>
<comment type="subcellular location">
    <subcellularLocation>
        <location evidence="1 7">Cell membrane</location>
        <topology evidence="1 7">Multi-pass membrane protein</topology>
    </subcellularLocation>
</comment>
<feature type="transmembrane region" description="Helical" evidence="7">
    <location>
        <begin position="234"/>
        <end position="255"/>
    </location>
</feature>
<organism evidence="10 11">
    <name type="scientific">Pelagibacterium flavum</name>
    <dbReference type="NCBI Taxonomy" id="2984530"/>
    <lineage>
        <taxon>Bacteria</taxon>
        <taxon>Pseudomonadati</taxon>
        <taxon>Pseudomonadota</taxon>
        <taxon>Alphaproteobacteria</taxon>
        <taxon>Hyphomicrobiales</taxon>
        <taxon>Devosiaceae</taxon>
        <taxon>Pelagibacterium</taxon>
    </lineage>
</organism>
<keyword evidence="4 7" id="KW-0812">Transmembrane</keyword>
<feature type="transmembrane region" description="Helical" evidence="7">
    <location>
        <begin position="138"/>
        <end position="157"/>
    </location>
</feature>
<evidence type="ECO:0000256" key="5">
    <source>
        <dbReference type="ARBA" id="ARBA00022989"/>
    </source>
</evidence>
<feature type="transmembrane region" description="Helical" evidence="7">
    <location>
        <begin position="110"/>
        <end position="132"/>
    </location>
</feature>
<dbReference type="PANTHER" id="PTHR30151:SF0">
    <property type="entry name" value="ABC TRANSPORTER PERMEASE PROTEIN MJ0413-RELATED"/>
    <property type="match status" value="1"/>
</dbReference>
<dbReference type="InterPro" id="IPR035906">
    <property type="entry name" value="MetI-like_sf"/>
</dbReference>
<dbReference type="InterPro" id="IPR000515">
    <property type="entry name" value="MetI-like"/>
</dbReference>
<evidence type="ECO:0000256" key="3">
    <source>
        <dbReference type="ARBA" id="ARBA00022475"/>
    </source>
</evidence>
<dbReference type="Proteomes" id="UP001163882">
    <property type="component" value="Chromosome"/>
</dbReference>
<protein>
    <submittedName>
        <fullName evidence="10">ABC transporter permease</fullName>
    </submittedName>
</protein>
<reference evidence="10" key="1">
    <citation type="submission" date="2022-10" db="EMBL/GenBank/DDBJ databases">
        <title>YIM 151497 complete genome.</title>
        <authorList>
            <person name="Chen X."/>
        </authorList>
    </citation>
    <scope>NUCLEOTIDE SEQUENCE</scope>
    <source>
        <strain evidence="10">YIM 151497</strain>
    </source>
</reference>
<evidence type="ECO:0000256" key="7">
    <source>
        <dbReference type="RuleBase" id="RU363032"/>
    </source>
</evidence>
<name>A0ABY6ISF5_9HYPH</name>
<dbReference type="CDD" id="cd06261">
    <property type="entry name" value="TM_PBP2"/>
    <property type="match status" value="1"/>
</dbReference>
<evidence type="ECO:0000313" key="11">
    <source>
        <dbReference type="Proteomes" id="UP001163882"/>
    </source>
</evidence>
<feature type="transmembrane region" description="Helical" evidence="7">
    <location>
        <begin position="83"/>
        <end position="103"/>
    </location>
</feature>
<evidence type="ECO:0000313" key="9">
    <source>
        <dbReference type="EMBL" id="UYQ73123.1"/>
    </source>
</evidence>
<gene>
    <name evidence="9" type="ORF">OF122_04995</name>
    <name evidence="10" type="ORF">OF122_07370</name>
</gene>
<dbReference type="PROSITE" id="PS50928">
    <property type="entry name" value="ABC_TM1"/>
    <property type="match status" value="1"/>
</dbReference>
<feature type="domain" description="ABC transmembrane type-1" evidence="8">
    <location>
        <begin position="72"/>
        <end position="256"/>
    </location>
</feature>
<keyword evidence="2 7" id="KW-0813">Transport</keyword>
<feature type="transmembrane region" description="Helical" evidence="7">
    <location>
        <begin position="20"/>
        <end position="40"/>
    </location>
</feature>
<evidence type="ECO:0000259" key="8">
    <source>
        <dbReference type="PROSITE" id="PS50928"/>
    </source>
</evidence>
<proteinExistence type="inferred from homology"/>
<dbReference type="Pfam" id="PF00528">
    <property type="entry name" value="BPD_transp_1"/>
    <property type="match status" value="1"/>
</dbReference>
<dbReference type="SUPFAM" id="SSF161098">
    <property type="entry name" value="MetI-like"/>
    <property type="match status" value="1"/>
</dbReference>
<dbReference type="RefSeq" id="WP_264226712.1">
    <property type="nucleotide sequence ID" value="NZ_CP107716.1"/>
</dbReference>
<sequence length="264" mass="28333">MSQPPPKDMAIQPGEDPGPWLVAATRIGFLAMLIVLWWIASVNVARNIIPSPWATLQAAGGLLQEGRLQTAFVDSLSVYLSGYGLAILCAIPLGVAMGAFNLLGRTLEIYVYALSATPRVAFIPLIIVLLGLGSEAKVFIVFLGAVMPILINTYAGVRQSDPELVEMARSVGAGRLRIFTRIVLPGAVPYVIVGLRLGATIGLINTVVAELYTAVRGLGGLLAIYGNTFRMAEYFVIVLSLAAIGVVVTEGLRFVELRLARWRR</sequence>
<dbReference type="Gene3D" id="1.10.3720.10">
    <property type="entry name" value="MetI-like"/>
    <property type="match status" value="1"/>
</dbReference>
<evidence type="ECO:0000256" key="2">
    <source>
        <dbReference type="ARBA" id="ARBA00022448"/>
    </source>
</evidence>
<evidence type="ECO:0000256" key="1">
    <source>
        <dbReference type="ARBA" id="ARBA00004651"/>
    </source>
</evidence>
<dbReference type="EMBL" id="CP107716">
    <property type="protein sequence ID" value="UYQ73566.1"/>
    <property type="molecule type" value="Genomic_DNA"/>
</dbReference>
<keyword evidence="5 7" id="KW-1133">Transmembrane helix</keyword>
<feature type="transmembrane region" description="Helical" evidence="7">
    <location>
        <begin position="178"/>
        <end position="204"/>
    </location>
</feature>
<dbReference type="PANTHER" id="PTHR30151">
    <property type="entry name" value="ALKANE SULFONATE ABC TRANSPORTER-RELATED, MEMBRANE SUBUNIT"/>
    <property type="match status" value="1"/>
</dbReference>
<evidence type="ECO:0000256" key="6">
    <source>
        <dbReference type="ARBA" id="ARBA00023136"/>
    </source>
</evidence>
<comment type="similarity">
    <text evidence="7">Belongs to the binding-protein-dependent transport system permease family.</text>
</comment>